<dbReference type="AlphaFoldDB" id="M1E5K5"/>
<dbReference type="GO" id="GO:0031167">
    <property type="term" value="P:rRNA methylation"/>
    <property type="evidence" value="ECO:0007669"/>
    <property type="project" value="InterPro"/>
</dbReference>
<dbReference type="OrthoDB" id="9803017at2"/>
<dbReference type="NCBIfam" id="TIGR00095">
    <property type="entry name" value="16S rRNA (guanine(966)-N(2))-methyltransferase RsmD"/>
    <property type="match status" value="1"/>
</dbReference>
<organism evidence="3 4">
    <name type="scientific">Thermodesulfobium narugense DSM 14796</name>
    <dbReference type="NCBI Taxonomy" id="747365"/>
    <lineage>
        <taxon>Bacteria</taxon>
        <taxon>Pseudomonadati</taxon>
        <taxon>Thermodesulfobiota</taxon>
        <taxon>Thermodesulfobiia</taxon>
        <taxon>Thermodesulfobiales</taxon>
        <taxon>Thermodesulfobiaceae</taxon>
        <taxon>Thermodesulfobium</taxon>
    </lineage>
</organism>
<protein>
    <recommendedName>
        <fullName evidence="5">Methyltransferase</fullName>
    </recommendedName>
</protein>
<gene>
    <name evidence="3" type="ORF">Thena_1545</name>
</gene>
<name>M1E5K5_9BACT</name>
<evidence type="ECO:0008006" key="5">
    <source>
        <dbReference type="Google" id="ProtNLM"/>
    </source>
</evidence>
<dbReference type="PANTHER" id="PTHR43542">
    <property type="entry name" value="METHYLTRANSFERASE"/>
    <property type="match status" value="1"/>
</dbReference>
<evidence type="ECO:0000313" key="4">
    <source>
        <dbReference type="Proteomes" id="UP000011765"/>
    </source>
</evidence>
<keyword evidence="2" id="KW-0808">Transferase</keyword>
<dbReference type="eggNOG" id="COG0742">
    <property type="taxonomic scope" value="Bacteria"/>
</dbReference>
<dbReference type="Gene3D" id="3.40.50.150">
    <property type="entry name" value="Vaccinia Virus protein VP39"/>
    <property type="match status" value="1"/>
</dbReference>
<dbReference type="KEGG" id="tnr:Thena_1545"/>
<dbReference type="PANTHER" id="PTHR43542:SF1">
    <property type="entry name" value="METHYLTRANSFERASE"/>
    <property type="match status" value="1"/>
</dbReference>
<dbReference type="InterPro" id="IPR002052">
    <property type="entry name" value="DNA_methylase_N6_adenine_CS"/>
</dbReference>
<dbReference type="Proteomes" id="UP000011765">
    <property type="component" value="Chromosome"/>
</dbReference>
<reference evidence="3 4" key="1">
    <citation type="submission" date="2011-04" db="EMBL/GenBank/DDBJ databases">
        <title>The complete genome of Thermodesulfobium narugense DSM 14796.</title>
        <authorList>
            <consortium name="US DOE Joint Genome Institute (JGI-PGF)"/>
            <person name="Lucas S."/>
            <person name="Han J."/>
            <person name="Lapidus A."/>
            <person name="Bruce D."/>
            <person name="Goodwin L."/>
            <person name="Pitluck S."/>
            <person name="Peters L."/>
            <person name="Kyrpides N."/>
            <person name="Mavromatis K."/>
            <person name="Pagani I."/>
            <person name="Ivanova N."/>
            <person name="Ovchinnikova G."/>
            <person name="Zhang X."/>
            <person name="Saunders L."/>
            <person name="Detter J.C."/>
            <person name="Tapia R."/>
            <person name="Han C."/>
            <person name="Land M."/>
            <person name="Hauser L."/>
            <person name="Markowitz V."/>
            <person name="Cheng J.-F."/>
            <person name="Hugenholtz P."/>
            <person name="Woyke T."/>
            <person name="Wu D."/>
            <person name="Spring S."/>
            <person name="Schroeder M."/>
            <person name="Brambilla E."/>
            <person name="Klenk H.-P."/>
            <person name="Eisen J.A."/>
        </authorList>
    </citation>
    <scope>NUCLEOTIDE SEQUENCE [LARGE SCALE GENOMIC DNA]</scope>
    <source>
        <strain evidence="3 4">DSM 14796</strain>
    </source>
</reference>
<dbReference type="InterPro" id="IPR029063">
    <property type="entry name" value="SAM-dependent_MTases_sf"/>
</dbReference>
<dbReference type="InterPro" id="IPR004398">
    <property type="entry name" value="RNA_MeTrfase_RsmD"/>
</dbReference>
<proteinExistence type="predicted"/>
<dbReference type="CDD" id="cd02440">
    <property type="entry name" value="AdoMet_MTases"/>
    <property type="match status" value="1"/>
</dbReference>
<dbReference type="STRING" id="747365.Thena_1545"/>
<keyword evidence="1" id="KW-0489">Methyltransferase</keyword>
<evidence type="ECO:0000256" key="1">
    <source>
        <dbReference type="ARBA" id="ARBA00022603"/>
    </source>
</evidence>
<dbReference type="HOGENOM" id="CLU_075826_0_2_9"/>
<sequence>MKTSIVGGEFKNRSLVSPKTNEVRPLSSRVRKSLMDIVGSRVIECTLLDLFAGIGSVSIEFLSRGAKSVISVEKNPKIASFLKKNLENFNLLNRCTILNYSVEKFLLNCHDIKFDIIYMDPPFSYDLEKLLQIFSNFEGYHKKSMFILHHFFKYKPKEKLGYWKMLDSRTYSSNSITFYAPEDSIDD</sequence>
<dbReference type="PROSITE" id="PS00092">
    <property type="entry name" value="N6_MTASE"/>
    <property type="match status" value="1"/>
</dbReference>
<dbReference type="GO" id="GO:0008168">
    <property type="term" value="F:methyltransferase activity"/>
    <property type="evidence" value="ECO:0007669"/>
    <property type="project" value="UniProtKB-KW"/>
</dbReference>
<evidence type="ECO:0000313" key="3">
    <source>
        <dbReference type="EMBL" id="AEE15157.1"/>
    </source>
</evidence>
<dbReference type="PIRSF" id="PIRSF004553">
    <property type="entry name" value="CHP00095"/>
    <property type="match status" value="1"/>
</dbReference>
<dbReference type="RefSeq" id="WP_013756878.1">
    <property type="nucleotide sequence ID" value="NC_015499.1"/>
</dbReference>
<dbReference type="Pfam" id="PF03602">
    <property type="entry name" value="Cons_hypoth95"/>
    <property type="match status" value="1"/>
</dbReference>
<evidence type="ECO:0000256" key="2">
    <source>
        <dbReference type="ARBA" id="ARBA00022679"/>
    </source>
</evidence>
<dbReference type="SUPFAM" id="SSF53335">
    <property type="entry name" value="S-adenosyl-L-methionine-dependent methyltransferases"/>
    <property type="match status" value="1"/>
</dbReference>
<dbReference type="GO" id="GO:0003676">
    <property type="term" value="F:nucleic acid binding"/>
    <property type="evidence" value="ECO:0007669"/>
    <property type="project" value="InterPro"/>
</dbReference>
<dbReference type="EMBL" id="CP002690">
    <property type="protein sequence ID" value="AEE15157.1"/>
    <property type="molecule type" value="Genomic_DNA"/>
</dbReference>
<keyword evidence="4" id="KW-1185">Reference proteome</keyword>
<accession>M1E5K5</accession>